<sequence>MSTETRPAAPPADTATLGGLTWTVWRVHRPALLVWSACVLLVVGWMLWLQYVTGAEIRAEEAACRKLENGCIDIGSAFDYSMGMSWVDTLIAYSSYAVAAWAGASLTGRELERGTAQLAWTQSVTPVRWLMVKLAVPAVALTVGMTVLVLFYRWAWSTNRDLRGDEWYYTDPFLNRGPAVLAYALCALAVGALAGLVLRRALPALAVALGFMVAFHLWLDERFDELWPSTTLRGTAASRLPMTADQLELGAVTGSGARVNDLSCFDADADIDYTRCMSGKGFTDLYAEVHPASHFWPLHLMTTGIILAVAVLATAAAFWLLRRRTH</sequence>
<feature type="transmembrane region" description="Helical" evidence="1">
    <location>
        <begin position="90"/>
        <end position="108"/>
    </location>
</feature>
<feature type="transmembrane region" description="Helical" evidence="1">
    <location>
        <begin position="129"/>
        <end position="153"/>
    </location>
</feature>
<keyword evidence="1" id="KW-1133">Transmembrane helix</keyword>
<organism evidence="2 3">
    <name type="scientific">Streptomyces gottesmaniae</name>
    <dbReference type="NCBI Taxonomy" id="3075518"/>
    <lineage>
        <taxon>Bacteria</taxon>
        <taxon>Bacillati</taxon>
        <taxon>Actinomycetota</taxon>
        <taxon>Actinomycetes</taxon>
        <taxon>Kitasatosporales</taxon>
        <taxon>Streptomycetaceae</taxon>
        <taxon>Streptomyces</taxon>
    </lineage>
</organism>
<feature type="transmembrane region" description="Helical" evidence="1">
    <location>
        <begin position="201"/>
        <end position="219"/>
    </location>
</feature>
<evidence type="ECO:0000313" key="3">
    <source>
        <dbReference type="Proteomes" id="UP001180737"/>
    </source>
</evidence>
<feature type="transmembrane region" description="Helical" evidence="1">
    <location>
        <begin position="298"/>
        <end position="321"/>
    </location>
</feature>
<accession>A0ABU2Z2X2</accession>
<keyword evidence="1" id="KW-0812">Transmembrane</keyword>
<keyword evidence="3" id="KW-1185">Reference proteome</keyword>
<dbReference type="EMBL" id="JAVRFJ010000025">
    <property type="protein sequence ID" value="MDT0570937.1"/>
    <property type="molecule type" value="Genomic_DNA"/>
</dbReference>
<feature type="transmembrane region" description="Helical" evidence="1">
    <location>
        <begin position="173"/>
        <end position="194"/>
    </location>
</feature>
<protein>
    <submittedName>
        <fullName evidence="2">ABC transporter permease</fullName>
    </submittedName>
</protein>
<name>A0ABU2Z2X2_9ACTN</name>
<evidence type="ECO:0000256" key="1">
    <source>
        <dbReference type="SAM" id="Phobius"/>
    </source>
</evidence>
<reference evidence="2" key="1">
    <citation type="submission" date="2024-05" db="EMBL/GenBank/DDBJ databases">
        <title>30 novel species of actinomycetes from the DSMZ collection.</title>
        <authorList>
            <person name="Nouioui I."/>
        </authorList>
    </citation>
    <scope>NUCLEOTIDE SEQUENCE</scope>
    <source>
        <strain evidence="2">DSM 3412</strain>
    </source>
</reference>
<evidence type="ECO:0000313" key="2">
    <source>
        <dbReference type="EMBL" id="MDT0570937.1"/>
    </source>
</evidence>
<feature type="transmembrane region" description="Helical" evidence="1">
    <location>
        <begin position="32"/>
        <end position="51"/>
    </location>
</feature>
<gene>
    <name evidence="2" type="ORF">RM704_26335</name>
</gene>
<comment type="caution">
    <text evidence="2">The sequence shown here is derived from an EMBL/GenBank/DDBJ whole genome shotgun (WGS) entry which is preliminary data.</text>
</comment>
<keyword evidence="1" id="KW-0472">Membrane</keyword>
<dbReference type="RefSeq" id="WP_033525076.1">
    <property type="nucleotide sequence ID" value="NZ_JAVRFJ010000025.1"/>
</dbReference>
<dbReference type="Proteomes" id="UP001180737">
    <property type="component" value="Unassembled WGS sequence"/>
</dbReference>
<proteinExistence type="predicted"/>